<feature type="transmembrane region" description="Helical" evidence="2">
    <location>
        <begin position="29"/>
        <end position="50"/>
    </location>
</feature>
<evidence type="ECO:0000256" key="2">
    <source>
        <dbReference type="SAM" id="Phobius"/>
    </source>
</evidence>
<sequence>MTTTTLQSGRRRFGLVDTQRISKPRLSRLILVFTGMVIALVLFIWLLFWINPTRRGIGGRWIAQRGLTRPWIGHQAADLEKITGAVRGTVAESDYRSFPDQLREYLTKAANRPVVLYVSAAGVVDDKGAVLLRDDGGVIGETSETDARQSAISLEQLFEVFKDAGERFPGQSRFLIWDAGQVGSDRNLGVYANGFLPKLRSYLAENPVKRLIILSSCAAGQTSASSEFDNRSVFGYFVEQALAGKGSTPNGLTVQSLTRYVRAQVSLWVRNHRQAEQTPELFGDTTLDFPLPRSRKLTQAPKPEGDAEKEETARFLKRLERAWAERDGWQKRKPYRSAPRTWLRYQETLLRAERLFRSGELTEAEAALNSLPNLASEISRVPAPEGSLALLEKQVADSPDKAKSKVLEDARGSINEALDSILGGDESSVPEEGADEAEKPAEAEKGEPKKAGEPGAAPPATKGTSTKKAPAALEKKKTESGHGTLSSRRKADSPIARLSDVDNDRRPLFPEAQLIVWSDTFVTRGPDRNAFRGRRGEALEKALQTRNLAEVAAAADERINRWIRPWVEAGDIHRRKGQDLLFAAEPAVPPCLEALDLADEAYQIAIKNAEICEQAIDLTEQLSAELPYYGEWKARRGGRLEIGLDPAFQELLDSTAELARLIHSVPPPLRTDGDPLAGRDEQIQRIKRQSSVVSESFRGLTDDFHNQWEGGRWRDLDSVLNVPLIPSETRMKLLGRVRSQPVASSLDATTADASSSSSSSSDSSESRLKRESDSFLAERAARSTTSLDSGESEGQSPADPNFWRTASGLARLELGLLEIGGAKKEEVASLRETYDRACRKLGGSPFAEFAEFSERIRSLRRARLIAIAEKPNPDLLSENLDAVDRAIRVLPLADEVGRDKLVEQRIRFLRRDLTTWHGQRLLDDFAPRHALALLEKGGDDYGDSDELRKSVERAKVMARANLVVDAASPKQASLDDQEGMTVSIKVHSEGEIPPGDAVAFLGHDLRLPVSVNQKGGDATSGVAGTLVPIGAGNPADPVEFVVERTDSTPETVSIQLEPGAFYRGQIFPKDLTASAIVFRLTPGKEGIDVTLRQSDRKLIKIFGDQFERHPGQGFLHPHTPLAYRFVINHTLTKPAKIWVRYGLEGIEGTFVTRKDVKLEPGRPNDEIGDRVDTDSHEIPLEKPRYLVLEIRKDNEMGRVLFKRRYPFRQIAPSQYIRVQDGYDEAQNMAYVNVWHLKSDPVCGPSDVIVTLDGQSIKTTLDRGAAEQWWRIYPKPPLPVAWKIQVEQVIDAFKGRIDTGVVPPEKVAPPQ</sequence>
<proteinExistence type="predicted"/>
<dbReference type="EMBL" id="CP155447">
    <property type="protein sequence ID" value="XBH03234.1"/>
    <property type="molecule type" value="Genomic_DNA"/>
</dbReference>
<feature type="compositionally biased region" description="Low complexity" evidence="1">
    <location>
        <begin position="453"/>
        <end position="472"/>
    </location>
</feature>
<feature type="compositionally biased region" description="Polar residues" evidence="1">
    <location>
        <begin position="782"/>
        <end position="795"/>
    </location>
</feature>
<organism evidence="3">
    <name type="scientific">Singulisphaera sp. Ch08</name>
    <dbReference type="NCBI Taxonomy" id="3120278"/>
    <lineage>
        <taxon>Bacteria</taxon>
        <taxon>Pseudomonadati</taxon>
        <taxon>Planctomycetota</taxon>
        <taxon>Planctomycetia</taxon>
        <taxon>Isosphaerales</taxon>
        <taxon>Isosphaeraceae</taxon>
        <taxon>Singulisphaera</taxon>
    </lineage>
</organism>
<keyword evidence="2" id="KW-1133">Transmembrane helix</keyword>
<name>A0AAU7CE19_9BACT</name>
<evidence type="ECO:0000256" key="1">
    <source>
        <dbReference type="SAM" id="MobiDB-lite"/>
    </source>
</evidence>
<feature type="compositionally biased region" description="Low complexity" evidence="1">
    <location>
        <begin position="744"/>
        <end position="763"/>
    </location>
</feature>
<evidence type="ECO:0000313" key="3">
    <source>
        <dbReference type="EMBL" id="XBH03234.1"/>
    </source>
</evidence>
<dbReference type="RefSeq" id="WP_406695968.1">
    <property type="nucleotide sequence ID" value="NZ_CP155447.1"/>
</dbReference>
<keyword evidence="2" id="KW-0812">Transmembrane</keyword>
<feature type="compositionally biased region" description="Basic and acidic residues" evidence="1">
    <location>
        <begin position="436"/>
        <end position="452"/>
    </location>
</feature>
<reference evidence="3" key="1">
    <citation type="submission" date="2024-05" db="EMBL/GenBank/DDBJ databases">
        <title>Planctomycetes of the genus Singulisphaera possess chitinolytic capabilities.</title>
        <authorList>
            <person name="Ivanova A."/>
        </authorList>
    </citation>
    <scope>NUCLEOTIDE SEQUENCE</scope>
    <source>
        <strain evidence="3">Ch08T</strain>
    </source>
</reference>
<feature type="region of interest" description="Disordered" evidence="1">
    <location>
        <begin position="419"/>
        <end position="498"/>
    </location>
</feature>
<keyword evidence="2" id="KW-0472">Membrane</keyword>
<feature type="compositionally biased region" description="Basic and acidic residues" evidence="1">
    <location>
        <begin position="764"/>
        <end position="773"/>
    </location>
</feature>
<accession>A0AAU7CE19</accession>
<gene>
    <name evidence="3" type="ORF">V5E97_33745</name>
</gene>
<protein>
    <recommendedName>
        <fullName evidence="4">CHAT domain-containing protein</fullName>
    </recommendedName>
</protein>
<feature type="region of interest" description="Disordered" evidence="1">
    <location>
        <begin position="744"/>
        <end position="802"/>
    </location>
</feature>
<evidence type="ECO:0008006" key="4">
    <source>
        <dbReference type="Google" id="ProtNLM"/>
    </source>
</evidence>